<name>A0A1Q2LG49_9HELI</name>
<dbReference type="AlphaFoldDB" id="A0A1Q2LG49"/>
<protein>
    <submittedName>
        <fullName evidence="1">Uncharacterized protein</fullName>
    </submittedName>
</protein>
<sequence>MGNRIEIKSDSRKYFDIAPRYISAEKDNVLICSHYKITTNKNSQYEIYDTSNGLTEYFDDWNEVMKHINFDFYCKHSYLN</sequence>
<dbReference type="Proteomes" id="UP000188298">
    <property type="component" value="Chromosome"/>
</dbReference>
<gene>
    <name evidence="1" type="ORF">XJ32_03660</name>
</gene>
<reference evidence="1 2" key="1">
    <citation type="submission" date="2017-02" db="EMBL/GenBank/DDBJ databases">
        <title>Whole genome sequencing of Helicobacter bilis strain AAQJH.</title>
        <authorList>
            <person name="Conlan S."/>
            <person name="Thomas P.J."/>
            <person name="Mullikin J."/>
            <person name="Palmore T.N."/>
            <person name="Frank K.M."/>
            <person name="Segre J.A."/>
        </authorList>
    </citation>
    <scope>NUCLEOTIDE SEQUENCE [LARGE SCALE GENOMIC DNA]</scope>
    <source>
        <strain evidence="1 2">AAQJH</strain>
    </source>
</reference>
<evidence type="ECO:0000313" key="2">
    <source>
        <dbReference type="Proteomes" id="UP000188298"/>
    </source>
</evidence>
<evidence type="ECO:0000313" key="1">
    <source>
        <dbReference type="EMBL" id="AQQ59335.1"/>
    </source>
</evidence>
<organism evidence="1 2">
    <name type="scientific">Helicobacter bilis</name>
    <dbReference type="NCBI Taxonomy" id="37372"/>
    <lineage>
        <taxon>Bacteria</taxon>
        <taxon>Pseudomonadati</taxon>
        <taxon>Campylobacterota</taxon>
        <taxon>Epsilonproteobacteria</taxon>
        <taxon>Campylobacterales</taxon>
        <taxon>Helicobacteraceae</taxon>
        <taxon>Helicobacter</taxon>
    </lineage>
</organism>
<proteinExistence type="predicted"/>
<accession>A0A1Q2LG49</accession>
<dbReference type="EMBL" id="CP019645">
    <property type="protein sequence ID" value="AQQ59335.1"/>
    <property type="molecule type" value="Genomic_DNA"/>
</dbReference>
<dbReference type="KEGG" id="hbl:XJ32_03660"/>
<dbReference type="RefSeq" id="WP_077388389.1">
    <property type="nucleotide sequence ID" value="NZ_CP019645.1"/>
</dbReference>